<feature type="binding site" evidence="8">
    <location>
        <begin position="14"/>
        <end position="19"/>
    </location>
    <ligand>
        <name>NADP(+)</name>
        <dbReference type="ChEBI" id="CHEBI:58349"/>
    </ligand>
</feature>
<name>A0A091BJR6_STREI</name>
<comment type="function">
    <text evidence="5 6">Catalyzes the reduction of 1-pyrroline-5-carboxylate (PCA) to L-proline.</text>
</comment>
<keyword evidence="2 6" id="KW-0641">Proline biosynthesis</keyword>
<evidence type="ECO:0000256" key="5">
    <source>
        <dbReference type="ARBA" id="ARBA00058118"/>
    </source>
</evidence>
<comment type="caution">
    <text evidence="12">The sequence shown here is derived from an EMBL/GenBank/DDBJ whole genome shotgun (WGS) entry which is preliminary data.</text>
</comment>
<dbReference type="PROSITE" id="PS00521">
    <property type="entry name" value="P5CR"/>
    <property type="match status" value="1"/>
</dbReference>
<dbReference type="Gene3D" id="3.40.50.720">
    <property type="entry name" value="NAD(P)-binding Rossmann-like Domain"/>
    <property type="match status" value="1"/>
</dbReference>
<dbReference type="EC" id="1.5.1.2" evidence="6 7"/>
<keyword evidence="6 9" id="KW-0028">Amino-acid biosynthesis</keyword>
<dbReference type="NCBIfam" id="TIGR00112">
    <property type="entry name" value="proC"/>
    <property type="match status" value="1"/>
</dbReference>
<comment type="pathway">
    <text evidence="6 9">Amino-acid biosynthesis; L-proline biosynthesis; L-proline from L-glutamate 5-semialdehyde: step 1/1.</text>
</comment>
<dbReference type="FunFam" id="1.10.3730.10:FF:000001">
    <property type="entry name" value="Pyrroline-5-carboxylate reductase"/>
    <property type="match status" value="1"/>
</dbReference>
<comment type="catalytic activity">
    <reaction evidence="6">
        <text>L-proline + NAD(+) = (S)-1-pyrroline-5-carboxylate + NADH + 2 H(+)</text>
        <dbReference type="Rhea" id="RHEA:14105"/>
        <dbReference type="ChEBI" id="CHEBI:15378"/>
        <dbReference type="ChEBI" id="CHEBI:17388"/>
        <dbReference type="ChEBI" id="CHEBI:57540"/>
        <dbReference type="ChEBI" id="CHEBI:57945"/>
        <dbReference type="ChEBI" id="CHEBI:60039"/>
        <dbReference type="EC" id="1.5.1.2"/>
    </reaction>
</comment>
<evidence type="ECO:0000256" key="8">
    <source>
        <dbReference type="PIRSR" id="PIRSR000193-1"/>
    </source>
</evidence>
<feature type="domain" description="Pyrroline-5-carboxylate reductase catalytic N-terminal" evidence="10">
    <location>
        <begin position="10"/>
        <end position="96"/>
    </location>
</feature>
<dbReference type="PIRSF" id="PIRSF000193">
    <property type="entry name" value="Pyrrol-5-carb_rd"/>
    <property type="match status" value="1"/>
</dbReference>
<comment type="subcellular location">
    <subcellularLocation>
        <location evidence="6">Cytoplasm</location>
    </subcellularLocation>
</comment>
<dbReference type="InterPro" id="IPR053790">
    <property type="entry name" value="P5CR-like_CS"/>
</dbReference>
<dbReference type="InterPro" id="IPR008927">
    <property type="entry name" value="6-PGluconate_DH-like_C_sf"/>
</dbReference>
<dbReference type="GO" id="GO:0055129">
    <property type="term" value="P:L-proline biosynthetic process"/>
    <property type="evidence" value="ECO:0007669"/>
    <property type="project" value="UniProtKB-UniRule"/>
</dbReference>
<dbReference type="GO" id="GO:0004735">
    <property type="term" value="F:pyrroline-5-carboxylate reductase activity"/>
    <property type="evidence" value="ECO:0007669"/>
    <property type="project" value="UniProtKB-UniRule"/>
</dbReference>
<dbReference type="HAMAP" id="MF_01925">
    <property type="entry name" value="P5C_reductase"/>
    <property type="match status" value="1"/>
</dbReference>
<comment type="similarity">
    <text evidence="1 6 9">Belongs to the pyrroline-5-carboxylate reductase family.</text>
</comment>
<keyword evidence="4 6" id="KW-0560">Oxidoreductase</keyword>
<dbReference type="Pfam" id="PF03807">
    <property type="entry name" value="F420_oxidored"/>
    <property type="match status" value="1"/>
</dbReference>
<evidence type="ECO:0000256" key="4">
    <source>
        <dbReference type="ARBA" id="ARBA00023002"/>
    </source>
</evidence>
<gene>
    <name evidence="6" type="primary">proC</name>
    <name evidence="12" type="ORF">H702_09395</name>
</gene>
<evidence type="ECO:0000313" key="12">
    <source>
        <dbReference type="EMBL" id="KFN85891.1"/>
    </source>
</evidence>
<proteinExistence type="inferred from homology"/>
<keyword evidence="6" id="KW-0963">Cytoplasm</keyword>
<organism evidence="12 13">
    <name type="scientific">Streptococcus equinus JB1</name>
    <dbReference type="NCBI Taxonomy" id="1294274"/>
    <lineage>
        <taxon>Bacteria</taxon>
        <taxon>Bacillati</taxon>
        <taxon>Bacillota</taxon>
        <taxon>Bacilli</taxon>
        <taxon>Lactobacillales</taxon>
        <taxon>Streptococcaceae</taxon>
        <taxon>Streptococcus</taxon>
    </lineage>
</organism>
<evidence type="ECO:0000259" key="11">
    <source>
        <dbReference type="Pfam" id="PF14748"/>
    </source>
</evidence>
<accession>A0A091BJR6</accession>
<dbReference type="InterPro" id="IPR000304">
    <property type="entry name" value="Pyrroline-COOH_reductase"/>
</dbReference>
<dbReference type="AlphaFoldDB" id="A0A091BJR6"/>
<dbReference type="Proteomes" id="UP000029382">
    <property type="component" value="Unassembled WGS sequence"/>
</dbReference>
<dbReference type="Pfam" id="PF14748">
    <property type="entry name" value="P5CR_dimer"/>
    <property type="match status" value="1"/>
</dbReference>
<dbReference type="PANTHER" id="PTHR11645:SF0">
    <property type="entry name" value="PYRROLINE-5-CARBOXYLATE REDUCTASE 3"/>
    <property type="match status" value="1"/>
</dbReference>
<evidence type="ECO:0000256" key="7">
    <source>
        <dbReference type="NCBIfam" id="TIGR00112"/>
    </source>
</evidence>
<keyword evidence="3 6" id="KW-0521">NADP</keyword>
<dbReference type="SUPFAM" id="SSF48179">
    <property type="entry name" value="6-phosphogluconate dehydrogenase C-terminal domain-like"/>
    <property type="match status" value="1"/>
</dbReference>
<dbReference type="EMBL" id="AUZH01000035">
    <property type="protein sequence ID" value="KFN85891.1"/>
    <property type="molecule type" value="Genomic_DNA"/>
</dbReference>
<dbReference type="Gene3D" id="1.10.3730.10">
    <property type="entry name" value="ProC C-terminal domain-like"/>
    <property type="match status" value="1"/>
</dbReference>
<dbReference type="InterPro" id="IPR028939">
    <property type="entry name" value="P5C_Rdtase_cat_N"/>
</dbReference>
<dbReference type="UniPathway" id="UPA00098">
    <property type="reaction ID" value="UER00361"/>
</dbReference>
<evidence type="ECO:0000256" key="1">
    <source>
        <dbReference type="ARBA" id="ARBA00005525"/>
    </source>
</evidence>
<evidence type="ECO:0000256" key="9">
    <source>
        <dbReference type="RuleBase" id="RU003903"/>
    </source>
</evidence>
<evidence type="ECO:0000313" key="13">
    <source>
        <dbReference type="Proteomes" id="UP000029382"/>
    </source>
</evidence>
<dbReference type="PANTHER" id="PTHR11645">
    <property type="entry name" value="PYRROLINE-5-CARBOXYLATE REDUCTASE"/>
    <property type="match status" value="1"/>
</dbReference>
<reference evidence="12 13" key="1">
    <citation type="journal article" date="2014" name="Genome Announc.">
        <title>Draft Genome Sequences of Streptococcus bovis Strains ATCC 33317 and JB1.</title>
        <authorList>
            <person name="Benahmed F.H."/>
            <person name="Gopinath G.R."/>
            <person name="Harbottle H."/>
            <person name="Cotta M.A."/>
            <person name="Luo Y."/>
            <person name="Henderson C."/>
            <person name="Teri P."/>
            <person name="Soppet D."/>
            <person name="Rasmussen M."/>
            <person name="Whitehead T.R."/>
            <person name="Davidson M."/>
        </authorList>
    </citation>
    <scope>NUCLEOTIDE SEQUENCE [LARGE SCALE GENOMIC DNA]</scope>
    <source>
        <strain evidence="12 13">JB1</strain>
    </source>
</reference>
<evidence type="ECO:0000256" key="6">
    <source>
        <dbReference type="HAMAP-Rule" id="MF_01925"/>
    </source>
</evidence>
<comment type="catalytic activity">
    <reaction evidence="6 9">
        <text>L-proline + NADP(+) = (S)-1-pyrroline-5-carboxylate + NADPH + 2 H(+)</text>
        <dbReference type="Rhea" id="RHEA:14109"/>
        <dbReference type="ChEBI" id="CHEBI:15378"/>
        <dbReference type="ChEBI" id="CHEBI:17388"/>
        <dbReference type="ChEBI" id="CHEBI:57783"/>
        <dbReference type="ChEBI" id="CHEBI:58349"/>
        <dbReference type="ChEBI" id="CHEBI:60039"/>
        <dbReference type="EC" id="1.5.1.2"/>
    </reaction>
</comment>
<dbReference type="InterPro" id="IPR029036">
    <property type="entry name" value="P5CR_dimer"/>
</dbReference>
<dbReference type="GO" id="GO:0005737">
    <property type="term" value="C:cytoplasm"/>
    <property type="evidence" value="ECO:0007669"/>
    <property type="project" value="UniProtKB-SubCell"/>
</dbReference>
<evidence type="ECO:0000256" key="3">
    <source>
        <dbReference type="ARBA" id="ARBA00022857"/>
    </source>
</evidence>
<protein>
    <recommendedName>
        <fullName evidence="6 7">Pyrroline-5-carboxylate reductase</fullName>
        <shortName evidence="6">P5C reductase</shortName>
        <shortName evidence="6">P5CR</shortName>
        <ecNumber evidence="6 7">1.5.1.2</ecNumber>
    </recommendedName>
    <alternativeName>
        <fullName evidence="6">PCA reductase</fullName>
    </alternativeName>
</protein>
<evidence type="ECO:0000256" key="2">
    <source>
        <dbReference type="ARBA" id="ARBA00022650"/>
    </source>
</evidence>
<evidence type="ECO:0000259" key="10">
    <source>
        <dbReference type="Pfam" id="PF03807"/>
    </source>
</evidence>
<dbReference type="InterPro" id="IPR036291">
    <property type="entry name" value="NAD(P)-bd_dom_sf"/>
</dbReference>
<feature type="domain" description="Pyrroline-5-carboxylate reductase dimerisation" evidence="11">
    <location>
        <begin position="160"/>
        <end position="263"/>
    </location>
</feature>
<sequence length="264" mass="27991">MYFPLCLTMKIGFIGVGKMATAIINGLNATSHDIIISGSSLPRSREIAEQLEVEAALSHQELIDQSDLVVLGIKPQMFEPVLAGLHFHQPILSMAAGVTLERLGKLTDPNLPLIRIMPNLNAQILKSTTAICTNDKVSAELLATAKEITDSFGSTFDIPEKDFDTFTALAGSSPAYIYLFIEALAKAGVKYGIPKEKSLDIVTQTVLASAENLLQGSDSPHDLIDKISSPGGTTIAGLLDLEKTGLTASVVSSIDATIAKAKAL</sequence>
<dbReference type="SUPFAM" id="SSF51735">
    <property type="entry name" value="NAD(P)-binding Rossmann-fold domains"/>
    <property type="match status" value="1"/>
</dbReference>